<feature type="chain" id="PRO_5046733786" evidence="3">
    <location>
        <begin position="20"/>
        <end position="978"/>
    </location>
</feature>
<proteinExistence type="predicted"/>
<organism evidence="5 6">
    <name type="scientific">Apiospora saccharicola</name>
    <dbReference type="NCBI Taxonomy" id="335842"/>
    <lineage>
        <taxon>Eukaryota</taxon>
        <taxon>Fungi</taxon>
        <taxon>Dikarya</taxon>
        <taxon>Ascomycota</taxon>
        <taxon>Pezizomycotina</taxon>
        <taxon>Sordariomycetes</taxon>
        <taxon>Xylariomycetidae</taxon>
        <taxon>Amphisphaeriales</taxon>
        <taxon>Apiosporaceae</taxon>
        <taxon>Apiospora</taxon>
    </lineage>
</organism>
<feature type="compositionally biased region" description="Gly residues" evidence="2">
    <location>
        <begin position="238"/>
        <end position="253"/>
    </location>
</feature>
<feature type="compositionally biased region" description="Gly residues" evidence="2">
    <location>
        <begin position="30"/>
        <end position="45"/>
    </location>
</feature>
<reference evidence="5 6" key="1">
    <citation type="submission" date="2023-01" db="EMBL/GenBank/DDBJ databases">
        <title>Analysis of 21 Apiospora genomes using comparative genomics revels a genus with tremendous synthesis potential of carbohydrate active enzymes and secondary metabolites.</title>
        <authorList>
            <person name="Sorensen T."/>
        </authorList>
    </citation>
    <scope>NUCLEOTIDE SEQUENCE [LARGE SCALE GENOMIC DNA]</scope>
    <source>
        <strain evidence="5 6">CBS 83171</strain>
    </source>
</reference>
<name>A0ABR1UG32_9PEZI</name>
<feature type="compositionally biased region" description="Gly residues" evidence="2">
    <location>
        <begin position="125"/>
        <end position="134"/>
    </location>
</feature>
<keyword evidence="1" id="KW-0175">Coiled coil</keyword>
<accession>A0ABR1UG32</accession>
<keyword evidence="6" id="KW-1185">Reference proteome</keyword>
<evidence type="ECO:0000313" key="5">
    <source>
        <dbReference type="EMBL" id="KAK8057865.1"/>
    </source>
</evidence>
<comment type="caution">
    <text evidence="5">The sequence shown here is derived from an EMBL/GenBank/DDBJ whole genome shotgun (WGS) entry which is preliminary data.</text>
</comment>
<feature type="compositionally biased region" description="Gly residues" evidence="2">
    <location>
        <begin position="78"/>
        <end position="110"/>
    </location>
</feature>
<feature type="compositionally biased region" description="Gly residues" evidence="2">
    <location>
        <begin position="54"/>
        <end position="63"/>
    </location>
</feature>
<feature type="region of interest" description="Disordered" evidence="2">
    <location>
        <begin position="122"/>
        <end position="208"/>
    </location>
</feature>
<feature type="region of interest" description="Disordered" evidence="2">
    <location>
        <begin position="265"/>
        <end position="301"/>
    </location>
</feature>
<feature type="domain" description="DUF7708" evidence="4">
    <location>
        <begin position="486"/>
        <end position="627"/>
    </location>
</feature>
<feature type="signal peptide" evidence="3">
    <location>
        <begin position="1"/>
        <end position="19"/>
    </location>
</feature>
<evidence type="ECO:0000256" key="3">
    <source>
        <dbReference type="SAM" id="SignalP"/>
    </source>
</evidence>
<evidence type="ECO:0000256" key="2">
    <source>
        <dbReference type="SAM" id="MobiDB-lite"/>
    </source>
</evidence>
<sequence>MQYSMIFTSALAAITTVHAAPIEQRTPQGVLGGLLGDGGSGGSGSGNNSNSHPGGVGSLLGGLTGRDAEVEKRTPQGVLGGLLGDGGSGSNNGGEQGGHPGGLGSLLGGLTGRDAEVEKRTPQGVLGGLLGDGGSKPSSGNGQEAGHPGGVGSLLGGLTGRDAEVEKRSPQGVLGGLLGDGGSKPGNGGNGQEQGGHPGGVGSLLGGLTGRDAVEKRAPQGVLGGLLGDGGSSSNNGQQGGHPGGVGSLLGGLTGRDAVEKRTPQGVLGGLLGDGGSKPSNGNGQEQAGHPGGVGSLLGGLTGRDSEHFISDASYRSRNSHGNQSPRRLRVLLRLLLTQRGDYGYCPLMPSHLMALTSSSPLQQAPLTLHETPNRALINPRARTPYTDWYLSQPHEAWAQPAEHAYRIAVETLKKELSQDEFRSICHAPGQNSMRDVQSAVKTALKNYETRAKSSKARKWLSSCSSRVKYYEGESILLFMENRVGQCHRYLTYILAVFDTLAQHYPEFTSLAWGTFKFLFTAVLNHEELLTEISKAISRIGDMLPRTELHSDLYPTERMREAVALLYAQIIEFALMAVRWFKKGKIMHSVAAIVHPFKLSFGPVIDEISELSRRVDELANAASKAEMRDAHAKIQNLERRMSQILEFMIAQQSWQNEVRIDLRDQKQFFYNSQLEAVHQLLLEQGAPDSESSLDFCRSMRTRRIQKLATQLPAASIPTLKAWVDEPTSSLLLAESRGIRTSPLDFAVEFLNAVLERGYPIIWALPFVPEPLQRNADGPESGPNSPSQLSVAGILRSLVLQILQLSSAAMTESRNPVTIRHLRSAVTIEQWFQLLERCVSTLPALFIVIDSGVLETAVGRGVTGDDDSDGEEEDGTWGDREHYRVSDFIDRMSEMVARRLRQGRLKVVIAAVSFREAASMEVDEVFGDMCIFTDRGRQIGRLMRQPKYRGVFRQRNKRISEQIRTAVGRFENADGDDSG</sequence>
<dbReference type="Proteomes" id="UP001446871">
    <property type="component" value="Unassembled WGS sequence"/>
</dbReference>
<feature type="compositionally biased region" description="Gly residues" evidence="2">
    <location>
        <begin position="222"/>
        <end position="231"/>
    </location>
</feature>
<feature type="compositionally biased region" description="Gly residues" evidence="2">
    <location>
        <begin position="267"/>
        <end position="276"/>
    </location>
</feature>
<evidence type="ECO:0000313" key="6">
    <source>
        <dbReference type="Proteomes" id="UP001446871"/>
    </source>
</evidence>
<feature type="compositionally biased region" description="Gly residues" evidence="2">
    <location>
        <begin position="290"/>
        <end position="301"/>
    </location>
</feature>
<gene>
    <name evidence="5" type="ORF">PG996_011802</name>
</gene>
<feature type="coiled-coil region" evidence="1">
    <location>
        <begin position="608"/>
        <end position="640"/>
    </location>
</feature>
<feature type="region of interest" description="Disordered" evidence="2">
    <location>
        <begin position="77"/>
        <end position="110"/>
    </location>
</feature>
<feature type="region of interest" description="Disordered" evidence="2">
    <location>
        <begin position="221"/>
        <end position="253"/>
    </location>
</feature>
<evidence type="ECO:0000259" key="4">
    <source>
        <dbReference type="Pfam" id="PF24809"/>
    </source>
</evidence>
<keyword evidence="3" id="KW-0732">Signal</keyword>
<dbReference type="InterPro" id="IPR056125">
    <property type="entry name" value="DUF7708"/>
</dbReference>
<protein>
    <submittedName>
        <fullName evidence="5">Nacht domain protein</fullName>
    </submittedName>
</protein>
<dbReference type="EMBL" id="JAQQWM010000007">
    <property type="protein sequence ID" value="KAK8057865.1"/>
    <property type="molecule type" value="Genomic_DNA"/>
</dbReference>
<evidence type="ECO:0000256" key="1">
    <source>
        <dbReference type="SAM" id="Coils"/>
    </source>
</evidence>
<feature type="region of interest" description="Disordered" evidence="2">
    <location>
        <begin position="30"/>
        <end position="63"/>
    </location>
</feature>
<feature type="compositionally biased region" description="Gly residues" evidence="2">
    <location>
        <begin position="173"/>
        <end position="208"/>
    </location>
</feature>
<dbReference type="Pfam" id="PF24809">
    <property type="entry name" value="DUF7708"/>
    <property type="match status" value="1"/>
</dbReference>
<feature type="compositionally biased region" description="Gly residues" evidence="2">
    <location>
        <begin position="147"/>
        <end position="159"/>
    </location>
</feature>